<dbReference type="EMBL" id="AP018694">
    <property type="protein sequence ID" value="BBE20644.1"/>
    <property type="molecule type" value="Genomic_DNA"/>
</dbReference>
<keyword evidence="2" id="KW-0449">Lipoprotein</keyword>
<evidence type="ECO:0000256" key="1">
    <source>
        <dbReference type="SAM" id="SignalP"/>
    </source>
</evidence>
<reference evidence="2" key="1">
    <citation type="journal article" date="2020" name="Int. J. Syst. Evol. Microbiol.">
        <title>Aquipluma nitroreducens gen. nov. sp. nov., a novel facultatively anaerobic bacterium isolated from a freshwater lake.</title>
        <authorList>
            <person name="Watanabe M."/>
            <person name="Kojima H."/>
            <person name="Fukui M."/>
        </authorList>
    </citation>
    <scope>NUCLEOTIDE SEQUENCE</scope>
    <source>
        <strain evidence="2">MeG22</strain>
    </source>
</reference>
<accession>A0A5K7SH96</accession>
<dbReference type="SUPFAM" id="SSF54001">
    <property type="entry name" value="Cysteine proteinases"/>
    <property type="match status" value="1"/>
</dbReference>
<dbReference type="Gene3D" id="1.10.3670.10">
    <property type="entry name" value="Putative xylanase like domain"/>
    <property type="match status" value="1"/>
</dbReference>
<dbReference type="InterPro" id="IPR010846">
    <property type="entry name" value="AmiA-like"/>
</dbReference>
<dbReference type="Gene3D" id="2.30.260.10">
    <property type="entry name" value="putative xylanase like domain"/>
    <property type="match status" value="1"/>
</dbReference>
<evidence type="ECO:0000313" key="2">
    <source>
        <dbReference type="EMBL" id="BBE20644.1"/>
    </source>
</evidence>
<keyword evidence="1" id="KW-0732">Signal</keyword>
<keyword evidence="3" id="KW-1185">Reference proteome</keyword>
<dbReference type="KEGG" id="anf:AQPE_4838"/>
<dbReference type="RefSeq" id="WP_318348770.1">
    <property type="nucleotide sequence ID" value="NZ_AP018694.1"/>
</dbReference>
<sequence length="287" mass="32389">MASKIKTLLFLLIGLNSQYAKSQINLNDCIYQPVDKRIAEEKLNAFSSEADLPIADLLVKIGESFLGTPYIAATLENGLQEKLVINLRELDCTTFVESTLALARTVKLKKNDFESFLKELQNLRYRDGIRNQYPSRLHYFCEWIENNNKKGIISRKANENGVKSDKAINYMSTHPSDYPVLKEHPELIPTIAQQEKEISAKGFMYFPKNNIANLYRNLQHGDIIALTSSIDGVDVNHVGIIVKKGNEFYLLHAPLSGKKVLVSEGPITDFLKLQSKNSGIMIARPVF</sequence>
<feature type="signal peptide" evidence="1">
    <location>
        <begin position="1"/>
        <end position="22"/>
    </location>
</feature>
<feature type="chain" id="PRO_5024449886" evidence="1">
    <location>
        <begin position="23"/>
        <end position="287"/>
    </location>
</feature>
<name>A0A5K7SH96_9BACT</name>
<dbReference type="AlphaFoldDB" id="A0A5K7SH96"/>
<proteinExistence type="predicted"/>
<dbReference type="InterPro" id="IPR038765">
    <property type="entry name" value="Papain-like_cys_pep_sf"/>
</dbReference>
<dbReference type="Proteomes" id="UP001193389">
    <property type="component" value="Chromosome"/>
</dbReference>
<organism evidence="2 3">
    <name type="scientific">Aquipluma nitroreducens</name>
    <dbReference type="NCBI Taxonomy" id="2010828"/>
    <lineage>
        <taxon>Bacteria</taxon>
        <taxon>Pseudomonadati</taxon>
        <taxon>Bacteroidota</taxon>
        <taxon>Bacteroidia</taxon>
        <taxon>Marinilabiliales</taxon>
        <taxon>Prolixibacteraceae</taxon>
        <taxon>Aquipluma</taxon>
    </lineage>
</organism>
<protein>
    <submittedName>
        <fullName evidence="2">Lipoprotein YPO2292</fullName>
    </submittedName>
</protein>
<dbReference type="Pfam" id="PF07313">
    <property type="entry name" value="AmiA-like"/>
    <property type="match status" value="1"/>
</dbReference>
<gene>
    <name evidence="2" type="ORF">AQPE_4838</name>
</gene>
<evidence type="ECO:0000313" key="3">
    <source>
        <dbReference type="Proteomes" id="UP001193389"/>
    </source>
</evidence>